<evidence type="ECO:0000256" key="1">
    <source>
        <dbReference type="SAM" id="MobiDB-lite"/>
    </source>
</evidence>
<name>A0A917VXP3_9NOCA</name>
<sequence length="111" mass="11462">MLPNMARIWSVVAHGVNLVQLTWVAVLALAMTVSLLSDGPTAVVGAAVAVAVLLGLADHGLRPGLHGPAEPATGPSRDERRLRGAFRRQSAPDTPGRPRLPRAPGQVPAAA</sequence>
<dbReference type="Proteomes" id="UP000638263">
    <property type="component" value="Unassembled WGS sequence"/>
</dbReference>
<evidence type="ECO:0000313" key="3">
    <source>
        <dbReference type="EMBL" id="GGL32913.1"/>
    </source>
</evidence>
<dbReference type="Pfam" id="PF19950">
    <property type="entry name" value="DUF6412"/>
    <property type="match status" value="1"/>
</dbReference>
<proteinExistence type="predicted"/>
<keyword evidence="2" id="KW-0472">Membrane</keyword>
<protein>
    <submittedName>
        <fullName evidence="3">Uncharacterized protein</fullName>
    </submittedName>
</protein>
<evidence type="ECO:0000313" key="4">
    <source>
        <dbReference type="Proteomes" id="UP000638263"/>
    </source>
</evidence>
<feature type="transmembrane region" description="Helical" evidence="2">
    <location>
        <begin position="12"/>
        <end position="33"/>
    </location>
</feature>
<feature type="transmembrane region" description="Helical" evidence="2">
    <location>
        <begin position="39"/>
        <end position="57"/>
    </location>
</feature>
<comment type="caution">
    <text evidence="3">The sequence shown here is derived from an EMBL/GenBank/DDBJ whole genome shotgun (WGS) entry which is preliminary data.</text>
</comment>
<reference evidence="3" key="1">
    <citation type="journal article" date="2014" name="Int. J. Syst. Evol. Microbiol.">
        <title>Complete genome sequence of Corynebacterium casei LMG S-19264T (=DSM 44701T), isolated from a smear-ripened cheese.</title>
        <authorList>
            <consortium name="US DOE Joint Genome Institute (JGI-PGF)"/>
            <person name="Walter F."/>
            <person name="Albersmeier A."/>
            <person name="Kalinowski J."/>
            <person name="Ruckert C."/>
        </authorList>
    </citation>
    <scope>NUCLEOTIDE SEQUENCE</scope>
    <source>
        <strain evidence="3">CGMCC 4.3508</strain>
    </source>
</reference>
<keyword evidence="2" id="KW-1133">Transmembrane helix</keyword>
<organism evidence="3 4">
    <name type="scientific">Nocardia jinanensis</name>
    <dbReference type="NCBI Taxonomy" id="382504"/>
    <lineage>
        <taxon>Bacteria</taxon>
        <taxon>Bacillati</taxon>
        <taxon>Actinomycetota</taxon>
        <taxon>Actinomycetes</taxon>
        <taxon>Mycobacteriales</taxon>
        <taxon>Nocardiaceae</taxon>
        <taxon>Nocardia</taxon>
    </lineage>
</organism>
<dbReference type="AlphaFoldDB" id="A0A917VXP3"/>
<gene>
    <name evidence="3" type="ORF">GCM10011588_54740</name>
</gene>
<keyword evidence="4" id="KW-1185">Reference proteome</keyword>
<feature type="region of interest" description="Disordered" evidence="1">
    <location>
        <begin position="62"/>
        <end position="111"/>
    </location>
</feature>
<evidence type="ECO:0000256" key="2">
    <source>
        <dbReference type="SAM" id="Phobius"/>
    </source>
</evidence>
<accession>A0A917VXP3</accession>
<keyword evidence="2" id="KW-0812">Transmembrane</keyword>
<reference evidence="3" key="2">
    <citation type="submission" date="2020-09" db="EMBL/GenBank/DDBJ databases">
        <authorList>
            <person name="Sun Q."/>
            <person name="Zhou Y."/>
        </authorList>
    </citation>
    <scope>NUCLEOTIDE SEQUENCE</scope>
    <source>
        <strain evidence="3">CGMCC 4.3508</strain>
    </source>
</reference>
<dbReference type="InterPro" id="IPR045635">
    <property type="entry name" value="DUF6412"/>
</dbReference>
<dbReference type="EMBL" id="BMMH01000014">
    <property type="protein sequence ID" value="GGL32913.1"/>
    <property type="molecule type" value="Genomic_DNA"/>
</dbReference>